<dbReference type="RefSeq" id="WP_160424254.1">
    <property type="nucleotide sequence ID" value="NZ_WSTA01000034.1"/>
</dbReference>
<dbReference type="GO" id="GO:0016987">
    <property type="term" value="F:sigma factor activity"/>
    <property type="evidence" value="ECO:0007669"/>
    <property type="project" value="UniProtKB-KW"/>
</dbReference>
<dbReference type="InterPro" id="IPR007627">
    <property type="entry name" value="RNA_pol_sigma70_r2"/>
</dbReference>
<dbReference type="GO" id="GO:0003677">
    <property type="term" value="F:DNA binding"/>
    <property type="evidence" value="ECO:0007669"/>
    <property type="project" value="InterPro"/>
</dbReference>
<dbReference type="Gene3D" id="3.10.450.50">
    <property type="match status" value="1"/>
</dbReference>
<evidence type="ECO:0000256" key="1">
    <source>
        <dbReference type="ARBA" id="ARBA00010641"/>
    </source>
</evidence>
<dbReference type="AlphaFoldDB" id="A0A6I4NWM4"/>
<comment type="caution">
    <text evidence="8">The sequence shown here is derived from an EMBL/GenBank/DDBJ whole genome shotgun (WGS) entry which is preliminary data.</text>
</comment>
<dbReference type="Pfam" id="PF04542">
    <property type="entry name" value="Sigma70_r2"/>
    <property type="match status" value="1"/>
</dbReference>
<comment type="similarity">
    <text evidence="1">Belongs to the sigma-70 factor family. ECF subfamily.</text>
</comment>
<evidence type="ECO:0000313" key="8">
    <source>
        <dbReference type="EMBL" id="MWB98693.1"/>
    </source>
</evidence>
<dbReference type="Proteomes" id="UP000438182">
    <property type="component" value="Unassembled WGS sequence"/>
</dbReference>
<dbReference type="NCBIfam" id="NF007214">
    <property type="entry name" value="PRK09636.1"/>
    <property type="match status" value="1"/>
</dbReference>
<evidence type="ECO:0000313" key="9">
    <source>
        <dbReference type="Proteomes" id="UP000438182"/>
    </source>
</evidence>
<organism evidence="8 9">
    <name type="scientific">Agromyces seonyuensis</name>
    <dbReference type="NCBI Taxonomy" id="2662446"/>
    <lineage>
        <taxon>Bacteria</taxon>
        <taxon>Bacillati</taxon>
        <taxon>Actinomycetota</taxon>
        <taxon>Actinomycetes</taxon>
        <taxon>Micrococcales</taxon>
        <taxon>Microbacteriaceae</taxon>
        <taxon>Agromyces</taxon>
    </lineage>
</organism>
<dbReference type="InterPro" id="IPR052704">
    <property type="entry name" value="ECF_Sigma-70_Domain"/>
</dbReference>
<name>A0A6I4NWM4_9MICO</name>
<evidence type="ECO:0000256" key="5">
    <source>
        <dbReference type="ARBA" id="ARBA00023163"/>
    </source>
</evidence>
<keyword evidence="9" id="KW-1185">Reference proteome</keyword>
<dbReference type="NCBIfam" id="TIGR02937">
    <property type="entry name" value="sigma70-ECF"/>
    <property type="match status" value="1"/>
</dbReference>
<keyword evidence="5" id="KW-0804">Transcription</keyword>
<evidence type="ECO:0000259" key="6">
    <source>
        <dbReference type="Pfam" id="PF04542"/>
    </source>
</evidence>
<keyword evidence="3" id="KW-0805">Transcription regulation</keyword>
<dbReference type="InterPro" id="IPR013249">
    <property type="entry name" value="RNA_pol_sigma70_r4_t2"/>
</dbReference>
<proteinExistence type="inferred from homology"/>
<dbReference type="PANTHER" id="PTHR30173">
    <property type="entry name" value="SIGMA 19 FACTOR"/>
    <property type="match status" value="1"/>
</dbReference>
<dbReference type="GO" id="GO:0006352">
    <property type="term" value="P:DNA-templated transcription initiation"/>
    <property type="evidence" value="ECO:0007669"/>
    <property type="project" value="InterPro"/>
</dbReference>
<evidence type="ECO:0000256" key="2">
    <source>
        <dbReference type="ARBA" id="ARBA00011344"/>
    </source>
</evidence>
<dbReference type="InterPro" id="IPR013324">
    <property type="entry name" value="RNA_pol_sigma_r3/r4-like"/>
</dbReference>
<dbReference type="InterPro" id="IPR032710">
    <property type="entry name" value="NTF2-like_dom_sf"/>
</dbReference>
<dbReference type="InterPro" id="IPR013325">
    <property type="entry name" value="RNA_pol_sigma_r2"/>
</dbReference>
<dbReference type="SUPFAM" id="SSF54427">
    <property type="entry name" value="NTF2-like"/>
    <property type="match status" value="1"/>
</dbReference>
<dbReference type="CDD" id="cd06171">
    <property type="entry name" value="Sigma70_r4"/>
    <property type="match status" value="1"/>
</dbReference>
<dbReference type="Pfam" id="PF08281">
    <property type="entry name" value="Sigma70_r4_2"/>
    <property type="match status" value="1"/>
</dbReference>
<protein>
    <submittedName>
        <fullName evidence="8">Sigma-70 family RNA polymerase sigma factor</fullName>
    </submittedName>
</protein>
<dbReference type="SUPFAM" id="SSF88659">
    <property type="entry name" value="Sigma3 and sigma4 domains of RNA polymerase sigma factors"/>
    <property type="match status" value="1"/>
</dbReference>
<dbReference type="Gene3D" id="1.10.1740.10">
    <property type="match status" value="1"/>
</dbReference>
<dbReference type="InterPro" id="IPR036388">
    <property type="entry name" value="WH-like_DNA-bd_sf"/>
</dbReference>
<feature type="domain" description="RNA polymerase sigma factor 70 region 4 type 2" evidence="7">
    <location>
        <begin position="111"/>
        <end position="161"/>
    </location>
</feature>
<dbReference type="SUPFAM" id="SSF88946">
    <property type="entry name" value="Sigma2 domain of RNA polymerase sigma factors"/>
    <property type="match status" value="1"/>
</dbReference>
<sequence>MSEPVASAGPADPFLVHRGLLFTVAYELLGSAADAEDVLQESWLRWAAVDQDAVRAPRAYLVQIVTRQALNHLRTLSRRREEYVGEWLPEPLLTSPDVAEDAELAEHLSIAMLTVLETLGPAERAVFVLREVFDVPYDEIADAVGKSLAAVRQIAHRARSHVEARRPKLETAERVDASHEHAVVVDRLIAAMNGGDMQAFLDVLAPDVVAIADGGGKVDGASRVPIVGALRLARYLFNNMAKLDAPALASAVWLNGEPAIRIEVGGTLAAVVSVELEGGLVGRVFTIANPDKLGRVEEEADVGR</sequence>
<dbReference type="InterPro" id="IPR014284">
    <property type="entry name" value="RNA_pol_sigma-70_dom"/>
</dbReference>
<accession>A0A6I4NWM4</accession>
<keyword evidence="4" id="KW-0731">Sigma factor</keyword>
<evidence type="ECO:0000256" key="4">
    <source>
        <dbReference type="ARBA" id="ARBA00023082"/>
    </source>
</evidence>
<feature type="domain" description="RNA polymerase sigma-70 region 2" evidence="6">
    <location>
        <begin position="17"/>
        <end position="78"/>
    </location>
</feature>
<evidence type="ECO:0000256" key="3">
    <source>
        <dbReference type="ARBA" id="ARBA00023015"/>
    </source>
</evidence>
<dbReference type="Gene3D" id="1.10.10.10">
    <property type="entry name" value="Winged helix-like DNA-binding domain superfamily/Winged helix DNA-binding domain"/>
    <property type="match status" value="1"/>
</dbReference>
<evidence type="ECO:0000259" key="7">
    <source>
        <dbReference type="Pfam" id="PF08281"/>
    </source>
</evidence>
<comment type="subunit">
    <text evidence="2">Interacts transiently with the RNA polymerase catalytic core formed by RpoA, RpoB, RpoC and RpoZ (2 alpha, 1 beta, 1 beta' and 1 omega subunit) to form the RNA polymerase holoenzyme that can initiate transcription.</text>
</comment>
<dbReference type="PANTHER" id="PTHR30173:SF36">
    <property type="entry name" value="ECF RNA POLYMERASE SIGMA FACTOR SIGJ"/>
    <property type="match status" value="1"/>
</dbReference>
<dbReference type="EMBL" id="WSTA01000034">
    <property type="protein sequence ID" value="MWB98693.1"/>
    <property type="molecule type" value="Genomic_DNA"/>
</dbReference>
<reference evidence="8 9" key="1">
    <citation type="submission" date="2019-12" db="EMBL/GenBank/DDBJ databases">
        <authorList>
            <person name="Kim Y.S."/>
        </authorList>
    </citation>
    <scope>NUCLEOTIDE SEQUENCE [LARGE SCALE GENOMIC DNA]</scope>
    <source>
        <strain evidence="8 9">MMS17-SY077</strain>
    </source>
</reference>
<gene>
    <name evidence="8" type="ORF">GB864_09045</name>
</gene>